<keyword evidence="1" id="KW-0472">Membrane</keyword>
<reference evidence="2" key="1">
    <citation type="journal article" date="2013" name="Extremophiles">
        <title>Proteinivorax tanatarense gen. nov., sp. nov., an anaerobic, haloalkaliphilic, proteolytic bacterium isolated from a decaying algal bloom, and proposal of Proteinivoraceae fam. nov.</title>
        <authorList>
            <person name="Kevbrin V."/>
            <person name="Boltyanskaya Y."/>
            <person name="Zhilina T."/>
            <person name="Kolganova T."/>
            <person name="Lavrentjeva E."/>
            <person name="Kuznetsov B."/>
        </authorList>
    </citation>
    <scope>NUCLEOTIDE SEQUENCE</scope>
    <source>
        <strain evidence="2">Z-910T</strain>
    </source>
</reference>
<keyword evidence="1" id="KW-0812">Transmembrane</keyword>
<evidence type="ECO:0000256" key="1">
    <source>
        <dbReference type="SAM" id="Phobius"/>
    </source>
</evidence>
<sequence length="142" mass="14603">MLGIIYSILAGVFISVQSAFNANVSAKIGGAETTAIVHGVGFLASLILVFFLKGGDITKIGDVNKIYLLGGVLGVGIVFSAMKGVSLLGAAFSISILLVAQLLVAVAIDTFGLFGMEKIPLSFNKPVGLLIMIAGVLVFQSK</sequence>
<organism evidence="2">
    <name type="scientific">Proteinivorax tanatarense</name>
    <dbReference type="NCBI Taxonomy" id="1260629"/>
    <lineage>
        <taxon>Bacteria</taxon>
        <taxon>Bacillati</taxon>
        <taxon>Bacillota</taxon>
        <taxon>Clostridia</taxon>
        <taxon>Eubacteriales</taxon>
        <taxon>Proteinivoracaceae</taxon>
        <taxon>Proteinivorax</taxon>
    </lineage>
</organism>
<dbReference type="RefSeq" id="WP_350343614.1">
    <property type="nucleotide sequence ID" value="NZ_CP158367.1"/>
</dbReference>
<dbReference type="EMBL" id="CP158367">
    <property type="protein sequence ID" value="XBX74865.1"/>
    <property type="molecule type" value="Genomic_DNA"/>
</dbReference>
<dbReference type="InterPro" id="IPR006750">
    <property type="entry name" value="YdcZ"/>
</dbReference>
<protein>
    <submittedName>
        <fullName evidence="2">DMT family transporter</fullName>
    </submittedName>
</protein>
<feature type="transmembrane region" description="Helical" evidence="1">
    <location>
        <begin position="123"/>
        <end position="141"/>
    </location>
</feature>
<dbReference type="GO" id="GO:0005886">
    <property type="term" value="C:plasma membrane"/>
    <property type="evidence" value="ECO:0007669"/>
    <property type="project" value="TreeGrafter"/>
</dbReference>
<accession>A0AAU7VLG2</accession>
<feature type="transmembrane region" description="Helical" evidence="1">
    <location>
        <begin position="36"/>
        <end position="54"/>
    </location>
</feature>
<reference evidence="2" key="2">
    <citation type="submission" date="2024-06" db="EMBL/GenBank/DDBJ databases">
        <authorList>
            <person name="Petrova K.O."/>
            <person name="Toshchakov S.V."/>
            <person name="Boltjanskaja Y.V."/>
            <person name="Kevbrin V."/>
        </authorList>
    </citation>
    <scope>NUCLEOTIDE SEQUENCE</scope>
    <source>
        <strain evidence="2">Z-910T</strain>
    </source>
</reference>
<name>A0AAU7VLG2_9FIRM</name>
<dbReference type="AlphaFoldDB" id="A0AAU7VLG2"/>
<keyword evidence="1" id="KW-1133">Transmembrane helix</keyword>
<feature type="transmembrane region" description="Helical" evidence="1">
    <location>
        <begin position="88"/>
        <end position="111"/>
    </location>
</feature>
<dbReference type="PANTHER" id="PTHR34821:SF3">
    <property type="entry name" value="MEMBRANE PROTEIN"/>
    <property type="match status" value="1"/>
</dbReference>
<gene>
    <name evidence="2" type="ORF">PRVXT_002926</name>
</gene>
<proteinExistence type="predicted"/>
<evidence type="ECO:0000313" key="2">
    <source>
        <dbReference type="EMBL" id="XBX74865.1"/>
    </source>
</evidence>
<dbReference type="Pfam" id="PF04657">
    <property type="entry name" value="DMT_YdcZ"/>
    <property type="match status" value="1"/>
</dbReference>
<dbReference type="PANTHER" id="PTHR34821">
    <property type="entry name" value="INNER MEMBRANE PROTEIN YDCZ"/>
    <property type="match status" value="1"/>
</dbReference>
<feature type="transmembrane region" description="Helical" evidence="1">
    <location>
        <begin position="66"/>
        <end position="82"/>
    </location>
</feature>